<dbReference type="GO" id="GO:0003677">
    <property type="term" value="F:DNA binding"/>
    <property type="evidence" value="ECO:0007669"/>
    <property type="project" value="UniProtKB-KW"/>
</dbReference>
<dbReference type="SUPFAM" id="SSF46785">
    <property type="entry name" value="Winged helix' DNA-binding domain"/>
    <property type="match status" value="1"/>
</dbReference>
<keyword evidence="3 9" id="KW-0032">Aminotransferase</keyword>
<dbReference type="InterPro" id="IPR051446">
    <property type="entry name" value="HTH_trans_reg/aminotransferase"/>
</dbReference>
<dbReference type="Gene3D" id="1.10.10.10">
    <property type="entry name" value="Winged helix-like DNA-binding domain superfamily/Winged helix DNA-binding domain"/>
    <property type="match status" value="1"/>
</dbReference>
<comment type="cofactor">
    <cofactor evidence="1">
        <name>pyridoxal 5'-phosphate</name>
        <dbReference type="ChEBI" id="CHEBI:597326"/>
    </cofactor>
</comment>
<dbReference type="Gene3D" id="3.90.1150.10">
    <property type="entry name" value="Aspartate Aminotransferase, domain 1"/>
    <property type="match status" value="1"/>
</dbReference>
<keyword evidence="4" id="KW-0663">Pyridoxal phosphate</keyword>
<evidence type="ECO:0000259" key="8">
    <source>
        <dbReference type="PROSITE" id="PS50949"/>
    </source>
</evidence>
<dbReference type="Proteomes" id="UP000288024">
    <property type="component" value="Unassembled WGS sequence"/>
</dbReference>
<name>A0A437K8X4_9BACI</name>
<dbReference type="SUPFAM" id="SSF53383">
    <property type="entry name" value="PLP-dependent transferases"/>
    <property type="match status" value="1"/>
</dbReference>
<comment type="caution">
    <text evidence="9">The sequence shown here is derived from an EMBL/GenBank/DDBJ whole genome shotgun (WGS) entry which is preliminary data.</text>
</comment>
<keyword evidence="7" id="KW-0804">Transcription</keyword>
<dbReference type="InterPro" id="IPR036388">
    <property type="entry name" value="WH-like_DNA-bd_sf"/>
</dbReference>
<dbReference type="InterPro" id="IPR036390">
    <property type="entry name" value="WH_DNA-bd_sf"/>
</dbReference>
<dbReference type="GO" id="GO:0003700">
    <property type="term" value="F:DNA-binding transcription factor activity"/>
    <property type="evidence" value="ECO:0007669"/>
    <property type="project" value="InterPro"/>
</dbReference>
<evidence type="ECO:0000256" key="7">
    <source>
        <dbReference type="ARBA" id="ARBA00023163"/>
    </source>
</evidence>
<evidence type="ECO:0000256" key="3">
    <source>
        <dbReference type="ARBA" id="ARBA00022576"/>
    </source>
</evidence>
<reference evidence="9 10" key="1">
    <citation type="submission" date="2019-01" db="EMBL/GenBank/DDBJ databases">
        <title>Bacillus sp. M5HDSG1-1, whole genome shotgun sequence.</title>
        <authorList>
            <person name="Tuo L."/>
        </authorList>
    </citation>
    <scope>NUCLEOTIDE SEQUENCE [LARGE SCALE GENOMIC DNA]</scope>
    <source>
        <strain evidence="9 10">M5HDSG1-1</strain>
    </source>
</reference>
<dbReference type="CDD" id="cd00609">
    <property type="entry name" value="AAT_like"/>
    <property type="match status" value="1"/>
</dbReference>
<dbReference type="GO" id="GO:0008483">
    <property type="term" value="F:transaminase activity"/>
    <property type="evidence" value="ECO:0007669"/>
    <property type="project" value="UniProtKB-KW"/>
</dbReference>
<keyword evidence="6" id="KW-0238">DNA-binding</keyword>
<evidence type="ECO:0000256" key="4">
    <source>
        <dbReference type="ARBA" id="ARBA00022898"/>
    </source>
</evidence>
<dbReference type="Gene3D" id="3.40.640.10">
    <property type="entry name" value="Type I PLP-dependent aspartate aminotransferase-like (Major domain)"/>
    <property type="match status" value="1"/>
</dbReference>
<dbReference type="CDD" id="cd07377">
    <property type="entry name" value="WHTH_GntR"/>
    <property type="match status" value="1"/>
</dbReference>
<keyword evidence="9" id="KW-0808">Transferase</keyword>
<dbReference type="InterPro" id="IPR015422">
    <property type="entry name" value="PyrdxlP-dep_Trfase_small"/>
</dbReference>
<dbReference type="PANTHER" id="PTHR46577">
    <property type="entry name" value="HTH-TYPE TRANSCRIPTIONAL REGULATORY PROTEIN GABR"/>
    <property type="match status" value="1"/>
</dbReference>
<sequence>MPINSFENYHMSWKPAINRIDKPIYKVLARQLEEDIVEGILLPGTKLPPQRELADYLDLNVSTISKAFKVCEMKGLLSASVGSGTFVSYDAVSNAYLLEDTKPTHLIEMGATIPDNDSFEALIHQLKSMLQEGDYEKWFGYGRAGESIWQKDAAVKLIRRGGFETTVDHILFANGGQNAIAATLASLCKPGDRIGVDEHTYPGLKTVAAMLSVQIVPIKSENDQLSPTAFEDACKNENIKGIYIIPDYHNPMASIMTVENRKRIASVARKYNQFVMEDASYHLLNQSPLPAVASFAPEQVIYIASLSKSLAPGLRLAYVSVPLQYKELISKALYNLNITVSPLLAELTARMIVSNQFEGLIQGHQLQNRRRNELLEQYLSNYTCVGDETGVFRWLLLPGKVTGAEFEAFAAKHGVQVYAAERFVVGNSCPKRAVRIAVCAPKTLEELEQGLIILKGLLDKHR</sequence>
<dbReference type="GO" id="GO:0030170">
    <property type="term" value="F:pyridoxal phosphate binding"/>
    <property type="evidence" value="ECO:0007669"/>
    <property type="project" value="InterPro"/>
</dbReference>
<dbReference type="PANTHER" id="PTHR46577:SF1">
    <property type="entry name" value="HTH-TYPE TRANSCRIPTIONAL REGULATORY PROTEIN GABR"/>
    <property type="match status" value="1"/>
</dbReference>
<protein>
    <submittedName>
        <fullName evidence="9">PLP-dependent aminotransferase family protein</fullName>
    </submittedName>
</protein>
<dbReference type="Pfam" id="PF00155">
    <property type="entry name" value="Aminotran_1_2"/>
    <property type="match status" value="1"/>
</dbReference>
<dbReference type="InterPro" id="IPR015421">
    <property type="entry name" value="PyrdxlP-dep_Trfase_major"/>
</dbReference>
<dbReference type="InterPro" id="IPR000524">
    <property type="entry name" value="Tscrpt_reg_HTH_GntR"/>
</dbReference>
<proteinExistence type="inferred from homology"/>
<dbReference type="SMART" id="SM00345">
    <property type="entry name" value="HTH_GNTR"/>
    <property type="match status" value="1"/>
</dbReference>
<dbReference type="Pfam" id="PF00392">
    <property type="entry name" value="GntR"/>
    <property type="match status" value="1"/>
</dbReference>
<dbReference type="RefSeq" id="WP_127739249.1">
    <property type="nucleotide sequence ID" value="NZ_JARMUX010000003.1"/>
</dbReference>
<evidence type="ECO:0000313" key="9">
    <source>
        <dbReference type="EMBL" id="RVT60777.1"/>
    </source>
</evidence>
<dbReference type="InterPro" id="IPR004839">
    <property type="entry name" value="Aminotransferase_I/II_large"/>
</dbReference>
<evidence type="ECO:0000256" key="5">
    <source>
        <dbReference type="ARBA" id="ARBA00023015"/>
    </source>
</evidence>
<evidence type="ECO:0000256" key="6">
    <source>
        <dbReference type="ARBA" id="ARBA00023125"/>
    </source>
</evidence>
<dbReference type="PROSITE" id="PS50949">
    <property type="entry name" value="HTH_GNTR"/>
    <property type="match status" value="1"/>
</dbReference>
<evidence type="ECO:0000313" key="10">
    <source>
        <dbReference type="Proteomes" id="UP000288024"/>
    </source>
</evidence>
<keyword evidence="10" id="KW-1185">Reference proteome</keyword>
<dbReference type="AlphaFoldDB" id="A0A437K8X4"/>
<dbReference type="EMBL" id="RZTZ01000006">
    <property type="protein sequence ID" value="RVT60777.1"/>
    <property type="molecule type" value="Genomic_DNA"/>
</dbReference>
<evidence type="ECO:0000256" key="1">
    <source>
        <dbReference type="ARBA" id="ARBA00001933"/>
    </source>
</evidence>
<gene>
    <name evidence="9" type="ORF">EM808_16165</name>
</gene>
<dbReference type="InterPro" id="IPR015424">
    <property type="entry name" value="PyrdxlP-dep_Trfase"/>
</dbReference>
<comment type="similarity">
    <text evidence="2">In the C-terminal section; belongs to the class-I pyridoxal-phosphate-dependent aminotransferase family.</text>
</comment>
<organism evidence="9 10">
    <name type="scientific">Niallia taxi</name>
    <dbReference type="NCBI Taxonomy" id="2499688"/>
    <lineage>
        <taxon>Bacteria</taxon>
        <taxon>Bacillati</taxon>
        <taxon>Bacillota</taxon>
        <taxon>Bacilli</taxon>
        <taxon>Bacillales</taxon>
        <taxon>Bacillaceae</taxon>
        <taxon>Niallia</taxon>
    </lineage>
</organism>
<feature type="domain" description="HTH gntR-type" evidence="8">
    <location>
        <begin position="22"/>
        <end position="90"/>
    </location>
</feature>
<accession>A0A437K8X4</accession>
<evidence type="ECO:0000256" key="2">
    <source>
        <dbReference type="ARBA" id="ARBA00005384"/>
    </source>
</evidence>
<keyword evidence="5" id="KW-0805">Transcription regulation</keyword>